<dbReference type="EC" id="6.3.4.3" evidence="2"/>
<dbReference type="SUPFAM" id="SSF52540">
    <property type="entry name" value="P-loop containing nucleoside triphosphate hydrolases"/>
    <property type="match status" value="1"/>
</dbReference>
<dbReference type="Pfam" id="PF01268">
    <property type="entry name" value="FTHFS"/>
    <property type="match status" value="1"/>
</dbReference>
<evidence type="ECO:0000256" key="1">
    <source>
        <dbReference type="ARBA" id="ARBA00004777"/>
    </source>
</evidence>
<dbReference type="GO" id="GO:0005524">
    <property type="term" value="F:ATP binding"/>
    <property type="evidence" value="ECO:0007669"/>
    <property type="project" value="UniProtKB-KW"/>
</dbReference>
<dbReference type="GO" id="GO:0004329">
    <property type="term" value="F:formate-tetrahydrofolate ligase activity"/>
    <property type="evidence" value="ECO:0007669"/>
    <property type="project" value="UniProtKB-EC"/>
</dbReference>
<dbReference type="HAMAP" id="MF_01543">
    <property type="entry name" value="FTHFS"/>
    <property type="match status" value="1"/>
</dbReference>
<keyword evidence="5" id="KW-0547">Nucleotide-binding</keyword>
<evidence type="ECO:0000256" key="3">
    <source>
        <dbReference type="ARBA" id="ARBA00022563"/>
    </source>
</evidence>
<evidence type="ECO:0000256" key="6">
    <source>
        <dbReference type="ARBA" id="ARBA00022840"/>
    </source>
</evidence>
<comment type="pathway">
    <text evidence="1">One-carbon metabolism; tetrahydrofolate interconversion.</text>
</comment>
<gene>
    <name evidence="7" type="ORF">MNBD_ALPHA02-1753</name>
</gene>
<dbReference type="Gene3D" id="3.40.50.300">
    <property type="entry name" value="P-loop containing nucleotide triphosphate hydrolases"/>
    <property type="match status" value="1"/>
</dbReference>
<dbReference type="PROSITE" id="PS00722">
    <property type="entry name" value="FTHFS_2"/>
    <property type="match status" value="1"/>
</dbReference>
<keyword evidence="6" id="KW-0067">ATP-binding</keyword>
<dbReference type="FunFam" id="3.30.1510.10:FF:000001">
    <property type="entry name" value="Formate--tetrahydrofolate ligase"/>
    <property type="match status" value="1"/>
</dbReference>
<keyword evidence="3" id="KW-0554">One-carbon metabolism</keyword>
<evidence type="ECO:0000256" key="5">
    <source>
        <dbReference type="ARBA" id="ARBA00022741"/>
    </source>
</evidence>
<sequence length="561" mass="60646">MSSNSYPSDIEIARATTAKPIEEIARKIGIPSSALIRYGNDKAKVTYEHIDSLSNKQDGKLILVTAITPTPAGEGKTTTTVGLGDGLNRIGKKAMICIREPSLGPCFGMKGGAAGGGHAQVIPMEDINLHFTGDFHAISAANNLLAALIDNHVYWDNKSGLDTRRITWRRVMDMNDRSLRQITTSQGGVANGYPREGGFDITPASEVMACFCLASDLKDLRRRLGKILVGFTRDRTPVYARDVMADGPMVTLLKDAMMPNIVQTLEHNPAFIHGGPFANIAHGCNTVVATKTALKMADYVVTEAGFGADLGAEKFFNIKCRKAGLRPDAAVLVATVRALKMHGGVGKADLGTENILAVQKGLENLKRHGENIAKFGVKTVVAINRFPTDTDAEIKCVVDECAKLGITAIEATHWANGSAGTTDLAQYVVDMVDGQESNFHTLYNDDISLWTKIQTVAQEIYGATEVMADQKVRDQIKQFQDQGVGHYPVCMAKTQYSFSTDPNLKGTPKDHVVPIREVRLSNGAEFLLVVCGDIMTMPGLPRTPAANQIEVDEDGLIQGLF</sequence>
<dbReference type="GO" id="GO:0035999">
    <property type="term" value="P:tetrahydrofolate interconversion"/>
    <property type="evidence" value="ECO:0007669"/>
    <property type="project" value="UniProtKB-UniPathway"/>
</dbReference>
<dbReference type="PROSITE" id="PS00721">
    <property type="entry name" value="FTHFS_1"/>
    <property type="match status" value="1"/>
</dbReference>
<protein>
    <recommendedName>
        <fullName evidence="2">formate--tetrahydrofolate ligase</fullName>
        <ecNumber evidence="2">6.3.4.3</ecNumber>
    </recommendedName>
</protein>
<accession>A0A3B0SEH5</accession>
<organism evidence="7">
    <name type="scientific">hydrothermal vent metagenome</name>
    <dbReference type="NCBI Taxonomy" id="652676"/>
    <lineage>
        <taxon>unclassified sequences</taxon>
        <taxon>metagenomes</taxon>
        <taxon>ecological metagenomes</taxon>
    </lineage>
</organism>
<evidence type="ECO:0000313" key="7">
    <source>
        <dbReference type="EMBL" id="VAV94663.1"/>
    </source>
</evidence>
<dbReference type="InterPro" id="IPR000559">
    <property type="entry name" value="Formate_THF_ligase"/>
</dbReference>
<dbReference type="InterPro" id="IPR027417">
    <property type="entry name" value="P-loop_NTPase"/>
</dbReference>
<dbReference type="AlphaFoldDB" id="A0A3B0SEH5"/>
<dbReference type="Gene3D" id="3.10.410.10">
    <property type="entry name" value="Formyltetrahydrofolate synthetase, domain 3"/>
    <property type="match status" value="1"/>
</dbReference>
<keyword evidence="4 7" id="KW-0436">Ligase</keyword>
<reference evidence="7" key="1">
    <citation type="submission" date="2018-06" db="EMBL/GenBank/DDBJ databases">
        <authorList>
            <person name="Zhirakovskaya E."/>
        </authorList>
    </citation>
    <scope>NUCLEOTIDE SEQUENCE</scope>
</reference>
<evidence type="ECO:0000256" key="4">
    <source>
        <dbReference type="ARBA" id="ARBA00022598"/>
    </source>
</evidence>
<name>A0A3B0SEH5_9ZZZZ</name>
<dbReference type="NCBIfam" id="NF010030">
    <property type="entry name" value="PRK13505.1"/>
    <property type="match status" value="1"/>
</dbReference>
<dbReference type="CDD" id="cd00477">
    <property type="entry name" value="FTHFS"/>
    <property type="match status" value="1"/>
</dbReference>
<dbReference type="FunFam" id="3.10.410.10:FF:000001">
    <property type="entry name" value="Putative formate--tetrahydrofolate ligase"/>
    <property type="match status" value="1"/>
</dbReference>
<dbReference type="UniPathway" id="UPA00193"/>
<dbReference type="Gene3D" id="3.30.1510.10">
    <property type="entry name" value="Domain 2, N(10)-formyltetrahydrofolate synthetase"/>
    <property type="match status" value="1"/>
</dbReference>
<dbReference type="InterPro" id="IPR020628">
    <property type="entry name" value="Formate_THF_ligase_CS"/>
</dbReference>
<proteinExistence type="inferred from homology"/>
<dbReference type="EMBL" id="UOED01000093">
    <property type="protein sequence ID" value="VAV94663.1"/>
    <property type="molecule type" value="Genomic_DNA"/>
</dbReference>
<evidence type="ECO:0000256" key="2">
    <source>
        <dbReference type="ARBA" id="ARBA00012295"/>
    </source>
</evidence>